<sequence>MTGESATGSDSAPLSAPACLEGVAETLAAPALRDLAWLCRAPDLVTLAGYPGRPDGDALGLATSAALSGWLAQQTPRAGEAQWSRLRLARLGHYHERLWHYLLDHAPQTRLLAHGVRVAERRHTLGEMDMIYRTRRDPTPIHLEVAIKFYLGLPEGPGAAAGQSRWIGPGGFDSLALKSSHMARRQLAFSATPAARRALRHWLAPRDAGEALTPPGAQFAMPGVLFYPFHATLPAPAGSTPEHYRGLWCYARDWPALAATLPPSALGTRLPKPCWLAPPPFASFVPLRQAADAALARLQKAPVAQQLMLYLPPGGETRRVFIVPDDWPRQIPLPPAG</sequence>
<proteinExistence type="predicted"/>
<evidence type="ECO:0000313" key="2">
    <source>
        <dbReference type="Proteomes" id="UP001301869"/>
    </source>
</evidence>
<reference evidence="1 2" key="1">
    <citation type="submission" date="2023-03" db="EMBL/GenBank/DDBJ databases">
        <title>Halomonas sp. nov., isolated from Korean tranditional fermented seafood 'Jeotgal'.</title>
        <authorList>
            <person name="Kim B."/>
            <person name="Shin N.-R."/>
        </authorList>
    </citation>
    <scope>NUCLEOTIDE SEQUENCE [LARGE SCALE GENOMIC DNA]</scope>
    <source>
        <strain evidence="1 2">SG2L-4</strain>
    </source>
</reference>
<dbReference type="RefSeq" id="WP_311884314.1">
    <property type="nucleotide sequence ID" value="NZ_CP119391.1"/>
</dbReference>
<gene>
    <name evidence="1" type="ORF">P1P91_02565</name>
</gene>
<dbReference type="InterPro" id="IPR015003">
    <property type="entry name" value="DUF1853"/>
</dbReference>
<evidence type="ECO:0000313" key="1">
    <source>
        <dbReference type="EMBL" id="WNK20590.1"/>
    </source>
</evidence>
<dbReference type="EMBL" id="CP119391">
    <property type="protein sequence ID" value="WNK20590.1"/>
    <property type="molecule type" value="Genomic_DNA"/>
</dbReference>
<keyword evidence="2" id="KW-1185">Reference proteome</keyword>
<organism evidence="1 2">
    <name type="scientific">Halomonas piscis</name>
    <dbReference type="NCBI Taxonomy" id="3031727"/>
    <lineage>
        <taxon>Bacteria</taxon>
        <taxon>Pseudomonadati</taxon>
        <taxon>Pseudomonadota</taxon>
        <taxon>Gammaproteobacteria</taxon>
        <taxon>Oceanospirillales</taxon>
        <taxon>Halomonadaceae</taxon>
        <taxon>Halomonas</taxon>
    </lineage>
</organism>
<protein>
    <submittedName>
        <fullName evidence="1">DUF1853 family protein</fullName>
    </submittedName>
</protein>
<dbReference type="Proteomes" id="UP001301869">
    <property type="component" value="Chromosome"/>
</dbReference>
<dbReference type="Pfam" id="PF08907">
    <property type="entry name" value="DUF1853"/>
    <property type="match status" value="1"/>
</dbReference>
<name>A0ABY9Z1W4_9GAMM</name>
<accession>A0ABY9Z1W4</accession>